<dbReference type="ExpressionAtlas" id="A0A1Z5RM07">
    <property type="expression patterns" value="baseline"/>
</dbReference>
<dbReference type="Gramene" id="OQU84601">
    <property type="protein sequence ID" value="OQU84601"/>
    <property type="gene ID" value="SORBI_3004G086150"/>
</dbReference>
<keyword evidence="2" id="KW-1185">Reference proteome</keyword>
<evidence type="ECO:0000313" key="2">
    <source>
        <dbReference type="Proteomes" id="UP000000768"/>
    </source>
</evidence>
<organism evidence="1 2">
    <name type="scientific">Sorghum bicolor</name>
    <name type="common">Sorghum</name>
    <name type="synonym">Sorghum vulgare</name>
    <dbReference type="NCBI Taxonomy" id="4558"/>
    <lineage>
        <taxon>Eukaryota</taxon>
        <taxon>Viridiplantae</taxon>
        <taxon>Streptophyta</taxon>
        <taxon>Embryophyta</taxon>
        <taxon>Tracheophyta</taxon>
        <taxon>Spermatophyta</taxon>
        <taxon>Magnoliopsida</taxon>
        <taxon>Liliopsida</taxon>
        <taxon>Poales</taxon>
        <taxon>Poaceae</taxon>
        <taxon>PACMAD clade</taxon>
        <taxon>Panicoideae</taxon>
        <taxon>Andropogonodae</taxon>
        <taxon>Andropogoneae</taxon>
        <taxon>Sorghinae</taxon>
        <taxon>Sorghum</taxon>
    </lineage>
</organism>
<evidence type="ECO:0000313" key="1">
    <source>
        <dbReference type="EMBL" id="OQU84601.1"/>
    </source>
</evidence>
<dbReference type="AlphaFoldDB" id="A0A1Z5RM07"/>
<accession>A0A1Z5RM07</accession>
<dbReference type="EMBL" id="CM000763">
    <property type="protein sequence ID" value="OQU84601.1"/>
    <property type="molecule type" value="Genomic_DNA"/>
</dbReference>
<dbReference type="Proteomes" id="UP000000768">
    <property type="component" value="Chromosome 4"/>
</dbReference>
<gene>
    <name evidence="1" type="ORF">SORBI_3004G086150</name>
</gene>
<reference evidence="1 2" key="1">
    <citation type="journal article" date="2009" name="Nature">
        <title>The Sorghum bicolor genome and the diversification of grasses.</title>
        <authorList>
            <person name="Paterson A.H."/>
            <person name="Bowers J.E."/>
            <person name="Bruggmann R."/>
            <person name="Dubchak I."/>
            <person name="Grimwood J."/>
            <person name="Gundlach H."/>
            <person name="Haberer G."/>
            <person name="Hellsten U."/>
            <person name="Mitros T."/>
            <person name="Poliakov A."/>
            <person name="Schmutz J."/>
            <person name="Spannagl M."/>
            <person name="Tang H."/>
            <person name="Wang X."/>
            <person name="Wicker T."/>
            <person name="Bharti A.K."/>
            <person name="Chapman J."/>
            <person name="Feltus F.A."/>
            <person name="Gowik U."/>
            <person name="Grigoriev I.V."/>
            <person name="Lyons E."/>
            <person name="Maher C.A."/>
            <person name="Martis M."/>
            <person name="Narechania A."/>
            <person name="Otillar R.P."/>
            <person name="Penning B.W."/>
            <person name="Salamov A.A."/>
            <person name="Wang Y."/>
            <person name="Zhang L."/>
            <person name="Carpita N.C."/>
            <person name="Freeling M."/>
            <person name="Gingle A.R."/>
            <person name="Hash C.T."/>
            <person name="Keller B."/>
            <person name="Klein P."/>
            <person name="Kresovich S."/>
            <person name="McCann M.C."/>
            <person name="Ming R."/>
            <person name="Peterson D.G."/>
            <person name="Mehboob-ur-Rahman"/>
            <person name="Ware D."/>
            <person name="Westhoff P."/>
            <person name="Mayer K.F."/>
            <person name="Messing J."/>
            <person name="Rokhsar D.S."/>
        </authorList>
    </citation>
    <scope>NUCLEOTIDE SEQUENCE [LARGE SCALE GENOMIC DNA]</scope>
    <source>
        <strain evidence="2">cv. BTx623</strain>
    </source>
</reference>
<proteinExistence type="predicted"/>
<name>A0A1Z5RM07_SORBI</name>
<sequence length="53" mass="6054">MVVGLSYNYSCPSIFETYGSYLMAARKHRQFSMGFFCEPIHILQASFLVSGMH</sequence>
<reference evidence="2" key="2">
    <citation type="journal article" date="2018" name="Plant J.">
        <title>The Sorghum bicolor reference genome: improved assembly, gene annotations, a transcriptome atlas, and signatures of genome organization.</title>
        <authorList>
            <person name="McCormick R.F."/>
            <person name="Truong S.K."/>
            <person name="Sreedasyam A."/>
            <person name="Jenkins J."/>
            <person name="Shu S."/>
            <person name="Sims D."/>
            <person name="Kennedy M."/>
            <person name="Amirebrahimi M."/>
            <person name="Weers B.D."/>
            <person name="McKinley B."/>
            <person name="Mattison A."/>
            <person name="Morishige D.T."/>
            <person name="Grimwood J."/>
            <person name="Schmutz J."/>
            <person name="Mullet J.E."/>
        </authorList>
    </citation>
    <scope>NUCLEOTIDE SEQUENCE [LARGE SCALE GENOMIC DNA]</scope>
    <source>
        <strain evidence="2">cv. BTx623</strain>
    </source>
</reference>
<protein>
    <submittedName>
        <fullName evidence="1">Uncharacterized protein</fullName>
    </submittedName>
</protein>